<keyword evidence="3" id="KW-1185">Reference proteome</keyword>
<accession>A0A8H5U2F1</accession>
<evidence type="ECO:0000313" key="2">
    <source>
        <dbReference type="EMBL" id="KAF5678622.1"/>
    </source>
</evidence>
<comment type="caution">
    <text evidence="2">The sequence shown here is derived from an EMBL/GenBank/DDBJ whole genome shotgun (WGS) entry which is preliminary data.</text>
</comment>
<dbReference type="InterPro" id="IPR010730">
    <property type="entry name" value="HET"/>
</dbReference>
<gene>
    <name evidence="2" type="ORF">FHETE_1174</name>
</gene>
<sequence>MSNSFITKSALNRTITTTKTQSGGRSCCEICGIFNRLLDGNSFKDDLSSASAFEKYCDIHTPILRWIEREYTKAAQLEAKAGYRSPDYDLRGFRFIRSQDRLPTISALAYKDRPQYSFETIMHEQKTEGSLEEDSFTSVMKPDWINLGIAKTWLKACIAEHKPQCHLPHGVQAVSPAWLIDTVENCLVPGTTNNEFVALSYRWGSSTAPQMSRDVFNQVKIPGGLLNGEIFLTPTVRHAMQVVRGLSERYLWVDAICLAPDDSEQMSQQLQLMGAIYASAKLTIVALDGDANTGLEGVEGERSLPNIFRWKENTNLLLRHHPELSAMNAKASKYFTRGWTYQEYTLSRRKLIFGKQQMHWKCSCAAYHEDLPHIRDEDKGRSVRPRSLEFPNIKQGFSDIREFGILINEYNARELKYPEDAHPAANGFLTYLGDLAFPGGFLFGMPRLYFGISLMWTVEFGHNIPKSRKSPGLARRTPSERDHSILPNTHLPSWSWIGWSGYGVHMLDKEAQFQWADMLLSSNSKTPVKLIRGSCVTIPIAEWYTCTFGTPDTKQPLPRCAIVYEQAGEPPYDRRLWTRHDFDIAIHGDAVEKVALPFGFSGRYVYEHVNLPNKYFWWPLPPSEPLESPSYTNQTPFITSQVKRAWIRAVREVGYNMDVTMDTHLRLLDKNGKSCGWLQFQNNDELDAFSEPEIQEGLSQNLEHLGMEEVRVKHVLGDNGLLELVAICLCKFCDIQKMGHEIQYNEFYGVLWVDWSDGIAYRKGCGYVKKEIWEEQDLEDIDIVLG</sequence>
<evidence type="ECO:0000259" key="1">
    <source>
        <dbReference type="Pfam" id="PF06985"/>
    </source>
</evidence>
<reference evidence="2 3" key="1">
    <citation type="submission" date="2020-05" db="EMBL/GenBank/DDBJ databases">
        <title>Identification and distribution of gene clusters putatively required for synthesis of sphingolipid metabolism inhibitors in phylogenetically diverse species of the filamentous fungus Fusarium.</title>
        <authorList>
            <person name="Kim H.-S."/>
            <person name="Busman M."/>
            <person name="Brown D.W."/>
            <person name="Divon H."/>
            <person name="Uhlig S."/>
            <person name="Proctor R.H."/>
        </authorList>
    </citation>
    <scope>NUCLEOTIDE SEQUENCE [LARGE SCALE GENOMIC DNA]</scope>
    <source>
        <strain evidence="2 3">NRRL 20693</strain>
    </source>
</reference>
<protein>
    <recommendedName>
        <fullName evidence="1">Heterokaryon incompatibility domain-containing protein</fullName>
    </recommendedName>
</protein>
<feature type="domain" description="Heterokaryon incompatibility" evidence="1">
    <location>
        <begin position="196"/>
        <end position="343"/>
    </location>
</feature>
<name>A0A8H5U2F1_FUSHE</name>
<dbReference type="PANTHER" id="PTHR33112">
    <property type="entry name" value="DOMAIN PROTEIN, PUTATIVE-RELATED"/>
    <property type="match status" value="1"/>
</dbReference>
<dbReference type="Pfam" id="PF06985">
    <property type="entry name" value="HET"/>
    <property type="match status" value="1"/>
</dbReference>
<dbReference type="PANTHER" id="PTHR33112:SF1">
    <property type="entry name" value="HETEROKARYON INCOMPATIBILITY DOMAIN-CONTAINING PROTEIN"/>
    <property type="match status" value="1"/>
</dbReference>
<evidence type="ECO:0000313" key="3">
    <source>
        <dbReference type="Proteomes" id="UP000567885"/>
    </source>
</evidence>
<proteinExistence type="predicted"/>
<dbReference type="Proteomes" id="UP000567885">
    <property type="component" value="Unassembled WGS sequence"/>
</dbReference>
<dbReference type="OrthoDB" id="5135333at2759"/>
<dbReference type="AlphaFoldDB" id="A0A8H5U2F1"/>
<dbReference type="EMBL" id="JAAGWQ010000017">
    <property type="protein sequence ID" value="KAF5678622.1"/>
    <property type="molecule type" value="Genomic_DNA"/>
</dbReference>
<organism evidence="2 3">
    <name type="scientific">Fusarium heterosporum</name>
    <dbReference type="NCBI Taxonomy" id="42747"/>
    <lineage>
        <taxon>Eukaryota</taxon>
        <taxon>Fungi</taxon>
        <taxon>Dikarya</taxon>
        <taxon>Ascomycota</taxon>
        <taxon>Pezizomycotina</taxon>
        <taxon>Sordariomycetes</taxon>
        <taxon>Hypocreomycetidae</taxon>
        <taxon>Hypocreales</taxon>
        <taxon>Nectriaceae</taxon>
        <taxon>Fusarium</taxon>
        <taxon>Fusarium heterosporum species complex</taxon>
    </lineage>
</organism>